<evidence type="ECO:0000256" key="8">
    <source>
        <dbReference type="SAM" id="MobiDB-lite"/>
    </source>
</evidence>
<evidence type="ECO:0000256" key="1">
    <source>
        <dbReference type="ARBA" id="ARBA00004123"/>
    </source>
</evidence>
<proteinExistence type="predicted"/>
<feature type="domain" description="C2H2-type" evidence="9">
    <location>
        <begin position="314"/>
        <end position="342"/>
    </location>
</feature>
<feature type="region of interest" description="Disordered" evidence="8">
    <location>
        <begin position="18"/>
        <end position="37"/>
    </location>
</feature>
<evidence type="ECO:0000259" key="9">
    <source>
        <dbReference type="PROSITE" id="PS50157"/>
    </source>
</evidence>
<accession>A0A8H7QGM5</accession>
<evidence type="ECO:0000256" key="6">
    <source>
        <dbReference type="ARBA" id="ARBA00023242"/>
    </source>
</evidence>
<keyword evidence="5" id="KW-0862">Zinc</keyword>
<evidence type="ECO:0000313" key="11">
    <source>
        <dbReference type="Proteomes" id="UP000650833"/>
    </source>
</evidence>
<dbReference type="SUPFAM" id="SSF57667">
    <property type="entry name" value="beta-beta-alpha zinc fingers"/>
    <property type="match status" value="1"/>
</dbReference>
<dbReference type="Pfam" id="PF00096">
    <property type="entry name" value="zf-C2H2"/>
    <property type="match status" value="1"/>
</dbReference>
<evidence type="ECO:0000256" key="5">
    <source>
        <dbReference type="ARBA" id="ARBA00022833"/>
    </source>
</evidence>
<dbReference type="SMART" id="SM00355">
    <property type="entry name" value="ZnF_C2H2"/>
    <property type="match status" value="8"/>
</dbReference>
<evidence type="ECO:0000256" key="2">
    <source>
        <dbReference type="ARBA" id="ARBA00022723"/>
    </source>
</evidence>
<evidence type="ECO:0000256" key="3">
    <source>
        <dbReference type="ARBA" id="ARBA00022737"/>
    </source>
</evidence>
<dbReference type="Pfam" id="PF12874">
    <property type="entry name" value="zf-met"/>
    <property type="match status" value="1"/>
</dbReference>
<evidence type="ECO:0000256" key="7">
    <source>
        <dbReference type="PROSITE-ProRule" id="PRU00042"/>
    </source>
</evidence>
<dbReference type="OrthoDB" id="3437960at2759"/>
<feature type="domain" description="C2H2-type" evidence="9">
    <location>
        <begin position="90"/>
        <end position="113"/>
    </location>
</feature>
<dbReference type="Gene3D" id="3.30.160.60">
    <property type="entry name" value="Classic Zinc Finger"/>
    <property type="match status" value="3"/>
</dbReference>
<keyword evidence="3" id="KW-0677">Repeat</keyword>
<protein>
    <recommendedName>
        <fullName evidence="9">C2H2-type domain-containing protein</fullName>
    </recommendedName>
</protein>
<reference evidence="10" key="1">
    <citation type="submission" date="2020-12" db="EMBL/GenBank/DDBJ databases">
        <title>Metabolic potential, ecology and presence of endohyphal bacteria is reflected in genomic diversity of Mucoromycotina.</title>
        <authorList>
            <person name="Muszewska A."/>
            <person name="Okrasinska A."/>
            <person name="Steczkiewicz K."/>
            <person name="Drgas O."/>
            <person name="Orlowska M."/>
            <person name="Perlinska-Lenart U."/>
            <person name="Aleksandrzak-Piekarczyk T."/>
            <person name="Szatraj K."/>
            <person name="Zielenkiewicz U."/>
            <person name="Pilsyk S."/>
            <person name="Malc E."/>
            <person name="Mieczkowski P."/>
            <person name="Kruszewska J.S."/>
            <person name="Biernat P."/>
            <person name="Pawlowska J."/>
        </authorList>
    </citation>
    <scope>NUCLEOTIDE SEQUENCE</scope>
    <source>
        <strain evidence="10">CBS 226.32</strain>
    </source>
</reference>
<comment type="caution">
    <text evidence="10">The sequence shown here is derived from an EMBL/GenBank/DDBJ whole genome shotgun (WGS) entry which is preliminary data.</text>
</comment>
<dbReference type="PANTHER" id="PTHR24406">
    <property type="entry name" value="TRANSCRIPTIONAL REPRESSOR CTCFL-RELATED"/>
    <property type="match status" value="1"/>
</dbReference>
<dbReference type="Proteomes" id="UP000650833">
    <property type="component" value="Unassembled WGS sequence"/>
</dbReference>
<sequence length="506" mass="59908">MRLRKGIEIGETDIDLKKDLNNDESSNEKEQDKSLQLQPQDNRYQCDMCKYEIEGYRSYLFHLKSIHKMYYIKELIKKHWLRINDQDPPFSCPDCGKLFKTARHYEIHMGAAHKNGLILTVNKKILPVINDPNNYCQACEDTYSNKNNFKAHLKKVHSMSIINRNANIVPDPFDPNFYCQTCQKKYENRKKYRKHLYSIHNIRKTKNTPTENDDPASLKPEAVDTNRILRHTKEISTDSKTESQNTIKGILKSKTTEPKTIMKPEAKPTVSRINLRKRTINYLEQEVNSTAIKKRKRAKEPNAILKPIIDDPNFFCRVCKKTYSNKYGYRVHLEHIHFIKPPHVNTGAINEPIYLLPDPHDPDFYCRVCKSTQFNLVQHRQHCRSVHHMVFDREFKNPDAPIDINCPKFYCPRCEKQFKGKYYYRSHLKSVHEIIYKQAKKKANNDLEIDIDSPDFFCAKCDKKFLEKYYFRRHLKYVHAIKYKCAKSMKKEKKRGVTFAEKIDDA</sequence>
<keyword evidence="11" id="KW-1185">Reference proteome</keyword>
<keyword evidence="6" id="KW-0539">Nucleus</keyword>
<comment type="subcellular location">
    <subcellularLocation>
        <location evidence="1">Nucleus</location>
    </subcellularLocation>
</comment>
<gene>
    <name evidence="10" type="ORF">INT46_010915</name>
</gene>
<evidence type="ECO:0000256" key="4">
    <source>
        <dbReference type="ARBA" id="ARBA00022771"/>
    </source>
</evidence>
<feature type="compositionally biased region" description="Basic and acidic residues" evidence="8">
    <location>
        <begin position="18"/>
        <end position="33"/>
    </location>
</feature>
<evidence type="ECO:0000313" key="10">
    <source>
        <dbReference type="EMBL" id="KAG2192071.1"/>
    </source>
</evidence>
<dbReference type="GO" id="GO:0008270">
    <property type="term" value="F:zinc ion binding"/>
    <property type="evidence" value="ECO:0007669"/>
    <property type="project" value="UniProtKB-KW"/>
</dbReference>
<dbReference type="InterPro" id="IPR050888">
    <property type="entry name" value="ZnF_C2H2-type_TF"/>
</dbReference>
<feature type="domain" description="C2H2-type" evidence="9">
    <location>
        <begin position="177"/>
        <end position="205"/>
    </location>
</feature>
<dbReference type="GO" id="GO:0005634">
    <property type="term" value="C:nucleus"/>
    <property type="evidence" value="ECO:0007669"/>
    <property type="project" value="UniProtKB-SubCell"/>
</dbReference>
<keyword evidence="4 7" id="KW-0863">Zinc-finger</keyword>
<dbReference type="AlphaFoldDB" id="A0A8H7QGM5"/>
<dbReference type="EMBL" id="JAEPRC010000761">
    <property type="protein sequence ID" value="KAG2192071.1"/>
    <property type="molecule type" value="Genomic_DNA"/>
</dbReference>
<name>A0A8H7QGM5_9FUNG</name>
<dbReference type="InterPro" id="IPR036236">
    <property type="entry name" value="Znf_C2H2_sf"/>
</dbReference>
<keyword evidence="2" id="KW-0479">Metal-binding</keyword>
<dbReference type="InterPro" id="IPR013087">
    <property type="entry name" value="Znf_C2H2_type"/>
</dbReference>
<organism evidence="10 11">
    <name type="scientific">Mucor plumbeus</name>
    <dbReference type="NCBI Taxonomy" id="97098"/>
    <lineage>
        <taxon>Eukaryota</taxon>
        <taxon>Fungi</taxon>
        <taxon>Fungi incertae sedis</taxon>
        <taxon>Mucoromycota</taxon>
        <taxon>Mucoromycotina</taxon>
        <taxon>Mucoromycetes</taxon>
        <taxon>Mucorales</taxon>
        <taxon>Mucorineae</taxon>
        <taxon>Mucoraceae</taxon>
        <taxon>Mucor</taxon>
    </lineage>
</organism>
<feature type="domain" description="C2H2-type" evidence="9">
    <location>
        <begin position="409"/>
        <end position="432"/>
    </location>
</feature>
<dbReference type="PROSITE" id="PS00028">
    <property type="entry name" value="ZINC_FINGER_C2H2_1"/>
    <property type="match status" value="7"/>
</dbReference>
<feature type="domain" description="C2H2-type" evidence="9">
    <location>
        <begin position="456"/>
        <end position="484"/>
    </location>
</feature>
<dbReference type="PROSITE" id="PS50157">
    <property type="entry name" value="ZINC_FINGER_C2H2_2"/>
    <property type="match status" value="5"/>
</dbReference>